<dbReference type="EMBL" id="JBHUEK010000008">
    <property type="protein sequence ID" value="MFD1778209.1"/>
    <property type="molecule type" value="Genomic_DNA"/>
</dbReference>
<accession>A0ABW4MM47</accession>
<evidence type="ECO:0000313" key="1">
    <source>
        <dbReference type="EMBL" id="MFD1778209.1"/>
    </source>
</evidence>
<evidence type="ECO:0000313" key="2">
    <source>
        <dbReference type="Proteomes" id="UP001597227"/>
    </source>
</evidence>
<dbReference type="RefSeq" id="WP_099362296.1">
    <property type="nucleotide sequence ID" value="NZ_JBHUEK010000008.1"/>
</dbReference>
<organism evidence="1 2">
    <name type="scientific">Fredinandcohnia salidurans</name>
    <dbReference type="NCBI Taxonomy" id="2595041"/>
    <lineage>
        <taxon>Bacteria</taxon>
        <taxon>Bacillati</taxon>
        <taxon>Bacillota</taxon>
        <taxon>Bacilli</taxon>
        <taxon>Bacillales</taxon>
        <taxon>Bacillaceae</taxon>
        <taxon>Fredinandcohnia</taxon>
    </lineage>
</organism>
<comment type="caution">
    <text evidence="1">The sequence shown here is derived from an EMBL/GenBank/DDBJ whole genome shotgun (WGS) entry which is preliminary data.</text>
</comment>
<proteinExistence type="predicted"/>
<gene>
    <name evidence="1" type="ORF">ACFSFW_05975</name>
</gene>
<reference evidence="2" key="1">
    <citation type="journal article" date="2019" name="Int. J. Syst. Evol. Microbiol.">
        <title>The Global Catalogue of Microorganisms (GCM) 10K type strain sequencing project: providing services to taxonomists for standard genome sequencing and annotation.</title>
        <authorList>
            <consortium name="The Broad Institute Genomics Platform"/>
            <consortium name="The Broad Institute Genome Sequencing Center for Infectious Disease"/>
            <person name="Wu L."/>
            <person name="Ma J."/>
        </authorList>
    </citation>
    <scope>NUCLEOTIDE SEQUENCE [LARGE SCALE GENOMIC DNA]</scope>
    <source>
        <strain evidence="2">CCUG 15531</strain>
    </source>
</reference>
<dbReference type="Proteomes" id="UP001597227">
    <property type="component" value="Unassembled WGS sequence"/>
</dbReference>
<protein>
    <submittedName>
        <fullName evidence="1">Uncharacterized protein</fullName>
    </submittedName>
</protein>
<name>A0ABW4MM47_9BACI</name>
<sequence length="61" mass="6305">MASYIMDLGLIAILVIGITALMGVIANGVGEKVFGGKSGSDIVTRDLNVKAGWKNVGGRKK</sequence>
<keyword evidence="2" id="KW-1185">Reference proteome</keyword>